<dbReference type="EMBL" id="JASORJ010000006">
    <property type="protein sequence ID" value="MDK7357010.1"/>
    <property type="molecule type" value="Genomic_DNA"/>
</dbReference>
<dbReference type="STRING" id="39777.B7L28_03910"/>
<comment type="similarity">
    <text evidence="8">Belongs to the glutamate 5-kinase family.</text>
</comment>
<accession>A0A133S5N7</accession>
<keyword evidence="5 8" id="KW-0547">Nucleotide-binding</keyword>
<dbReference type="EC" id="2.7.2.11" evidence="8"/>
<keyword evidence="7 8" id="KW-0067">ATP-binding</keyword>
<dbReference type="InterPro" id="IPR001048">
    <property type="entry name" value="Asp/Glu/Uridylate_kinase"/>
</dbReference>
<keyword evidence="6 8" id="KW-0418">Kinase</keyword>
<dbReference type="InterPro" id="IPR036974">
    <property type="entry name" value="PUA_sf"/>
</dbReference>
<evidence type="ECO:0000256" key="7">
    <source>
        <dbReference type="ARBA" id="ARBA00022840"/>
    </source>
</evidence>
<dbReference type="NCBIfam" id="TIGR01027">
    <property type="entry name" value="proB"/>
    <property type="match status" value="1"/>
</dbReference>
<sequence>MRDAIKNAKRIVVKVGSSTLCYPNGHLNLERIEHLVRQLSDLANQGKEVILVSSGATGAGLAPLGFKEKPRDLVLRQASAAVGQGVLIHMYERMFREYGRTVAQILLTKEDSTSRHSYLNLRNTLHALLQLHVIPIINENDVVAIEEYKIGDNDTLSATVAGIVEADVLIILSDIDGLYTANPATDSTATLIHEVSVITDETYEIAGGAGSSMGTGGMYTKIKAAHMATNSGIHMIIASGESDNSLRKVCKGENIGTLFVANDQGVSQKHHWVAYGKRLSGSITIDEGCTKAVLNHGASILPAGIIEVDGSFEPGDTVSIIAKGKEIARGLVNYSSTDLLKIRGHNTQDIARVLEIDTTYDEVVHRNNLVIIH</sequence>
<dbReference type="PRINTS" id="PR00474">
    <property type="entry name" value="GLU5KINASE"/>
</dbReference>
<evidence type="ECO:0000256" key="5">
    <source>
        <dbReference type="ARBA" id="ARBA00022741"/>
    </source>
</evidence>
<evidence type="ECO:0000256" key="1">
    <source>
        <dbReference type="ARBA" id="ARBA00022490"/>
    </source>
</evidence>
<dbReference type="Proteomes" id="UP000070226">
    <property type="component" value="Unassembled WGS sequence"/>
</dbReference>
<dbReference type="AlphaFoldDB" id="A0A133S5N7"/>
<evidence type="ECO:0000256" key="3">
    <source>
        <dbReference type="ARBA" id="ARBA00022650"/>
    </source>
</evidence>
<dbReference type="CDD" id="cd04242">
    <property type="entry name" value="AAK_G5K_ProB"/>
    <property type="match status" value="1"/>
</dbReference>
<comment type="caution">
    <text evidence="10">The sequence shown here is derived from an EMBL/GenBank/DDBJ whole genome shotgun (WGS) entry which is preliminary data.</text>
</comment>
<dbReference type="RefSeq" id="WP_005378824.1">
    <property type="nucleotide sequence ID" value="NZ_CABFMO010000011.1"/>
</dbReference>
<dbReference type="InterPro" id="IPR005715">
    <property type="entry name" value="Glu_5kinase/COase_Synthase"/>
</dbReference>
<keyword evidence="2 8" id="KW-0028">Amino-acid biosynthesis</keyword>
<dbReference type="PIRSF" id="PIRSF000729">
    <property type="entry name" value="GK"/>
    <property type="match status" value="1"/>
</dbReference>
<dbReference type="Proteomes" id="UP000277803">
    <property type="component" value="Unassembled WGS sequence"/>
</dbReference>
<evidence type="ECO:0000313" key="14">
    <source>
        <dbReference type="Proteomes" id="UP000277803"/>
    </source>
</evidence>
<dbReference type="GO" id="GO:0005524">
    <property type="term" value="F:ATP binding"/>
    <property type="evidence" value="ECO:0007669"/>
    <property type="project" value="UniProtKB-KW"/>
</dbReference>
<evidence type="ECO:0000313" key="11">
    <source>
        <dbReference type="EMBL" id="MDK7357010.1"/>
    </source>
</evidence>
<evidence type="ECO:0000256" key="6">
    <source>
        <dbReference type="ARBA" id="ARBA00022777"/>
    </source>
</evidence>
<gene>
    <name evidence="8 11" type="primary">proB</name>
    <name evidence="12" type="ORF">D2965_07650</name>
    <name evidence="10" type="ORF">HMPREF3233_00654</name>
    <name evidence="11" type="ORF">QP520_05155</name>
</gene>
<dbReference type="GO" id="GO:0004349">
    <property type="term" value="F:glutamate 5-kinase activity"/>
    <property type="evidence" value="ECO:0007669"/>
    <property type="project" value="UniProtKB-UniRule"/>
</dbReference>
<dbReference type="EMBL" id="LRQT01000014">
    <property type="protein sequence ID" value="KXA64989.1"/>
    <property type="molecule type" value="Genomic_DNA"/>
</dbReference>
<dbReference type="InterPro" id="IPR015947">
    <property type="entry name" value="PUA-like_sf"/>
</dbReference>
<dbReference type="FunFam" id="3.40.1160.10:FF:000018">
    <property type="entry name" value="Glutamate 5-kinase"/>
    <property type="match status" value="1"/>
</dbReference>
<keyword evidence="4 8" id="KW-0808">Transferase</keyword>
<feature type="binding site" evidence="8">
    <location>
        <position position="153"/>
    </location>
    <ligand>
        <name>substrate</name>
    </ligand>
</feature>
<comment type="subcellular location">
    <subcellularLocation>
        <location evidence="8">Cytoplasm</location>
    </subcellularLocation>
</comment>
<dbReference type="PROSITE" id="PS00902">
    <property type="entry name" value="GLUTAMATE_5_KINASE"/>
    <property type="match status" value="1"/>
</dbReference>
<dbReference type="Gene3D" id="2.30.130.10">
    <property type="entry name" value="PUA domain"/>
    <property type="match status" value="1"/>
</dbReference>
<feature type="binding site" evidence="8">
    <location>
        <position position="141"/>
    </location>
    <ligand>
        <name>substrate</name>
    </ligand>
</feature>
<reference evidence="11" key="3">
    <citation type="submission" date="2023-05" db="EMBL/GenBank/DDBJ databases">
        <title>Cataloging the Phylogenetic Diversity of Human Bladder Bacteria.</title>
        <authorList>
            <person name="Du J."/>
        </authorList>
    </citation>
    <scope>NUCLEOTIDE SEQUENCE</scope>
    <source>
        <strain evidence="11">UMB10101</strain>
    </source>
</reference>
<evidence type="ECO:0000313" key="10">
    <source>
        <dbReference type="EMBL" id="KXA64989.1"/>
    </source>
</evidence>
<dbReference type="Pfam" id="PF01472">
    <property type="entry name" value="PUA"/>
    <property type="match status" value="1"/>
</dbReference>
<evidence type="ECO:0000256" key="4">
    <source>
        <dbReference type="ARBA" id="ARBA00022679"/>
    </source>
</evidence>
<feature type="binding site" evidence="8">
    <location>
        <position position="14"/>
    </location>
    <ligand>
        <name>ATP</name>
        <dbReference type="ChEBI" id="CHEBI:30616"/>
    </ligand>
</feature>
<dbReference type="CDD" id="cd21157">
    <property type="entry name" value="PUA_G5K"/>
    <property type="match status" value="1"/>
</dbReference>
<dbReference type="PATRIC" id="fig|39777.7.peg.642"/>
<dbReference type="InterPro" id="IPR001057">
    <property type="entry name" value="Glu/AcGlu_kinase"/>
</dbReference>
<dbReference type="EMBL" id="QXZZ01000036">
    <property type="protein sequence ID" value="RJY49835.1"/>
    <property type="molecule type" value="Genomic_DNA"/>
</dbReference>
<dbReference type="InterPro" id="IPR019797">
    <property type="entry name" value="Glutamate_5-kinase_CS"/>
</dbReference>
<dbReference type="SUPFAM" id="SSF88697">
    <property type="entry name" value="PUA domain-like"/>
    <property type="match status" value="1"/>
</dbReference>
<dbReference type="GO" id="GO:0005829">
    <property type="term" value="C:cytosol"/>
    <property type="evidence" value="ECO:0007669"/>
    <property type="project" value="TreeGrafter"/>
</dbReference>
<feature type="binding site" evidence="8">
    <location>
        <begin position="215"/>
        <end position="221"/>
    </location>
    <ligand>
        <name>ATP</name>
        <dbReference type="ChEBI" id="CHEBI:30616"/>
    </ligand>
</feature>
<dbReference type="Gene3D" id="3.40.1160.10">
    <property type="entry name" value="Acetylglutamate kinase-like"/>
    <property type="match status" value="2"/>
</dbReference>
<name>A0A133S5N7_9FIRM</name>
<feature type="binding site" evidence="8">
    <location>
        <begin position="173"/>
        <end position="174"/>
    </location>
    <ligand>
        <name>ATP</name>
        <dbReference type="ChEBI" id="CHEBI:30616"/>
    </ligand>
</feature>
<dbReference type="Pfam" id="PF00696">
    <property type="entry name" value="AA_kinase"/>
    <property type="match status" value="1"/>
</dbReference>
<dbReference type="InterPro" id="IPR036393">
    <property type="entry name" value="AceGlu_kinase-like_sf"/>
</dbReference>
<dbReference type="HAMAP" id="MF_00456">
    <property type="entry name" value="ProB"/>
    <property type="match status" value="1"/>
</dbReference>
<proteinExistence type="inferred from homology"/>
<dbReference type="InterPro" id="IPR002478">
    <property type="entry name" value="PUA"/>
</dbReference>
<reference evidence="12 14" key="2">
    <citation type="submission" date="2018-09" db="EMBL/GenBank/DDBJ databases">
        <title>Genome sequence of Veillonella atypica isolated from periodontal Korean patients.</title>
        <authorList>
            <person name="Lee J.-H."/>
            <person name="Moon J.-H."/>
            <person name="Shin S.-Y."/>
        </authorList>
    </citation>
    <scope>NUCLEOTIDE SEQUENCE [LARGE SCALE GENOMIC DNA]</scope>
    <source>
        <strain evidence="12 14">KHUD_V1</strain>
    </source>
</reference>
<dbReference type="PANTHER" id="PTHR43654">
    <property type="entry name" value="GLUTAMATE 5-KINASE"/>
    <property type="match status" value="1"/>
</dbReference>
<keyword evidence="1 8" id="KW-0963">Cytoplasm</keyword>
<feature type="binding site" evidence="8">
    <location>
        <position position="54"/>
    </location>
    <ligand>
        <name>substrate</name>
    </ligand>
</feature>
<comment type="catalytic activity">
    <reaction evidence="8">
        <text>L-glutamate + ATP = L-glutamyl 5-phosphate + ADP</text>
        <dbReference type="Rhea" id="RHEA:14877"/>
        <dbReference type="ChEBI" id="CHEBI:29985"/>
        <dbReference type="ChEBI" id="CHEBI:30616"/>
        <dbReference type="ChEBI" id="CHEBI:58274"/>
        <dbReference type="ChEBI" id="CHEBI:456216"/>
        <dbReference type="EC" id="2.7.2.11"/>
    </reaction>
</comment>
<feature type="domain" description="PUA" evidence="9">
    <location>
        <begin position="281"/>
        <end position="363"/>
    </location>
</feature>
<evidence type="ECO:0000256" key="8">
    <source>
        <dbReference type="HAMAP-Rule" id="MF_00456"/>
    </source>
</evidence>
<dbReference type="GO" id="GO:0003723">
    <property type="term" value="F:RNA binding"/>
    <property type="evidence" value="ECO:0007669"/>
    <property type="project" value="InterPro"/>
</dbReference>
<evidence type="ECO:0000313" key="13">
    <source>
        <dbReference type="Proteomes" id="UP000070226"/>
    </source>
</evidence>
<keyword evidence="3 8" id="KW-0641">Proline biosynthesis</keyword>
<dbReference type="SUPFAM" id="SSF53633">
    <property type="entry name" value="Carbamate kinase-like"/>
    <property type="match status" value="1"/>
</dbReference>
<evidence type="ECO:0000256" key="2">
    <source>
        <dbReference type="ARBA" id="ARBA00022605"/>
    </source>
</evidence>
<organism evidence="10">
    <name type="scientific">Veillonella atypica</name>
    <dbReference type="NCBI Taxonomy" id="39777"/>
    <lineage>
        <taxon>Bacteria</taxon>
        <taxon>Bacillati</taxon>
        <taxon>Bacillota</taxon>
        <taxon>Negativicutes</taxon>
        <taxon>Veillonellales</taxon>
        <taxon>Veillonellaceae</taxon>
        <taxon>Veillonella</taxon>
    </lineage>
</organism>
<dbReference type="PANTHER" id="PTHR43654:SF1">
    <property type="entry name" value="ISOPENTENYL PHOSPHATE KINASE"/>
    <property type="match status" value="1"/>
</dbReference>
<dbReference type="SMART" id="SM00359">
    <property type="entry name" value="PUA"/>
    <property type="match status" value="1"/>
</dbReference>
<dbReference type="Proteomes" id="UP001236274">
    <property type="component" value="Unassembled WGS sequence"/>
</dbReference>
<comment type="function">
    <text evidence="8">Catalyzes the transfer of a phosphate group to glutamate to form L-glutamate 5-phosphate.</text>
</comment>
<dbReference type="InterPro" id="IPR011529">
    <property type="entry name" value="Glu_5kinase"/>
</dbReference>
<dbReference type="InterPro" id="IPR041739">
    <property type="entry name" value="G5K_ProB"/>
</dbReference>
<reference evidence="10 13" key="1">
    <citation type="submission" date="2016-01" db="EMBL/GenBank/DDBJ databases">
        <authorList>
            <person name="Oliw E.H."/>
        </authorList>
    </citation>
    <scope>NUCLEOTIDE SEQUENCE [LARGE SCALE GENOMIC DNA]</scope>
    <source>
        <strain evidence="10 13">CMW7756B</strain>
    </source>
</reference>
<dbReference type="PROSITE" id="PS50890">
    <property type="entry name" value="PUA"/>
    <property type="match status" value="1"/>
</dbReference>
<dbReference type="GO" id="GO:0055129">
    <property type="term" value="P:L-proline biosynthetic process"/>
    <property type="evidence" value="ECO:0007669"/>
    <property type="project" value="UniProtKB-UniRule"/>
</dbReference>
<comment type="pathway">
    <text evidence="8">Amino-acid biosynthesis; L-proline biosynthesis; L-glutamate 5-semialdehyde from L-glutamate: step 1/2.</text>
</comment>
<protein>
    <recommendedName>
        <fullName evidence="8">Glutamate 5-kinase</fullName>
        <ecNumber evidence="8">2.7.2.11</ecNumber>
    </recommendedName>
    <alternativeName>
        <fullName evidence="8">Gamma-glutamyl kinase</fullName>
        <shortName evidence="8">GK</shortName>
    </alternativeName>
</protein>
<evidence type="ECO:0000313" key="12">
    <source>
        <dbReference type="EMBL" id="RJY49835.1"/>
    </source>
</evidence>
<dbReference type="UniPathway" id="UPA00098">
    <property type="reaction ID" value="UER00359"/>
</dbReference>
<evidence type="ECO:0000259" key="9">
    <source>
        <dbReference type="SMART" id="SM00359"/>
    </source>
</evidence>